<accession>A0A2L1UWP9</accession>
<reference evidence="3" key="1">
    <citation type="submission" date="2017-01" db="EMBL/GenBank/DDBJ databases">
        <title>Genome sequence of Rouxiella sp. ERMR1:05.</title>
        <authorList>
            <person name="Kumar R."/>
            <person name="Singh D."/>
            <person name="Kumar S."/>
        </authorList>
    </citation>
    <scope>NUCLEOTIDE SEQUENCE [LARGE SCALE GENOMIC DNA]</scope>
    <source>
        <strain evidence="3">ERMR1:05</strain>
    </source>
</reference>
<organism evidence="2 3">
    <name type="scientific">Rahnella sikkimica</name>
    <dbReference type="NCBI Taxonomy" id="1805933"/>
    <lineage>
        <taxon>Bacteria</taxon>
        <taxon>Pseudomonadati</taxon>
        <taxon>Pseudomonadota</taxon>
        <taxon>Gammaproteobacteria</taxon>
        <taxon>Enterobacterales</taxon>
        <taxon>Yersiniaceae</taxon>
        <taxon>Rahnella</taxon>
    </lineage>
</organism>
<dbReference type="AlphaFoldDB" id="A0A2L1UWP9"/>
<feature type="signal peptide" evidence="1">
    <location>
        <begin position="1"/>
        <end position="15"/>
    </location>
</feature>
<evidence type="ECO:0000313" key="3">
    <source>
        <dbReference type="Proteomes" id="UP000239197"/>
    </source>
</evidence>
<evidence type="ECO:0000313" key="2">
    <source>
        <dbReference type="EMBL" id="AVF37373.1"/>
    </source>
</evidence>
<name>A0A2L1UWP9_9GAMM</name>
<keyword evidence="1" id="KW-0732">Signal</keyword>
<dbReference type="PIRSF" id="PIRSF025560">
    <property type="entry name" value="UCP025560"/>
    <property type="match status" value="1"/>
</dbReference>
<dbReference type="KEGG" id="rox:BV494_05820"/>
<sequence>MILASGLLFCSQAFALTLNEAKQQGRVGETLSGYLAPVKQDAESVALAAKINDARKQQYQQVAQDNNVSTDDVAKLAGQKLVARAATGEYVRGINGKWLQK</sequence>
<protein>
    <recommendedName>
        <fullName evidence="4">Amine metabolic protein ydbL</fullName>
    </recommendedName>
</protein>
<dbReference type="EMBL" id="CP019062">
    <property type="protein sequence ID" value="AVF37373.1"/>
    <property type="molecule type" value="Genomic_DNA"/>
</dbReference>
<proteinExistence type="predicted"/>
<keyword evidence="3" id="KW-1185">Reference proteome</keyword>
<evidence type="ECO:0008006" key="4">
    <source>
        <dbReference type="Google" id="ProtNLM"/>
    </source>
</evidence>
<evidence type="ECO:0000256" key="1">
    <source>
        <dbReference type="SAM" id="SignalP"/>
    </source>
</evidence>
<dbReference type="OrthoDB" id="9798130at2"/>
<dbReference type="Pfam" id="PF07027">
    <property type="entry name" value="DUF1318"/>
    <property type="match status" value="1"/>
</dbReference>
<dbReference type="Proteomes" id="UP000239197">
    <property type="component" value="Chromosome"/>
</dbReference>
<feature type="chain" id="PRO_5014888686" description="Amine metabolic protein ydbL" evidence="1">
    <location>
        <begin position="16"/>
        <end position="101"/>
    </location>
</feature>
<dbReference type="InterPro" id="IPR008309">
    <property type="entry name" value="YdbL"/>
</dbReference>
<gene>
    <name evidence="2" type="ORF">BV494_05820</name>
</gene>